<dbReference type="EMBL" id="JABSTR010000007">
    <property type="protein sequence ID" value="KAH9375999.1"/>
    <property type="molecule type" value="Genomic_DNA"/>
</dbReference>
<accession>A0A9J6GN59</accession>
<dbReference type="Proteomes" id="UP000821853">
    <property type="component" value="Chromosome 5"/>
</dbReference>
<gene>
    <name evidence="2" type="ORF">HPB48_010196</name>
</gene>
<protein>
    <submittedName>
        <fullName evidence="2">Uncharacterized protein</fullName>
    </submittedName>
</protein>
<dbReference type="AlphaFoldDB" id="A0A9J6GN59"/>
<feature type="compositionally biased region" description="Low complexity" evidence="1">
    <location>
        <begin position="165"/>
        <end position="178"/>
    </location>
</feature>
<evidence type="ECO:0000313" key="3">
    <source>
        <dbReference type="Proteomes" id="UP000821853"/>
    </source>
</evidence>
<evidence type="ECO:0000313" key="2">
    <source>
        <dbReference type="EMBL" id="KAH9375999.1"/>
    </source>
</evidence>
<proteinExistence type="predicted"/>
<name>A0A9J6GN59_HAELO</name>
<feature type="compositionally biased region" description="Low complexity" evidence="1">
    <location>
        <begin position="78"/>
        <end position="89"/>
    </location>
</feature>
<feature type="region of interest" description="Disordered" evidence="1">
    <location>
        <begin position="72"/>
        <end position="91"/>
    </location>
</feature>
<comment type="caution">
    <text evidence="2">The sequence shown here is derived from an EMBL/GenBank/DDBJ whole genome shotgun (WGS) entry which is preliminary data.</text>
</comment>
<organism evidence="2 3">
    <name type="scientific">Haemaphysalis longicornis</name>
    <name type="common">Bush tick</name>
    <dbReference type="NCBI Taxonomy" id="44386"/>
    <lineage>
        <taxon>Eukaryota</taxon>
        <taxon>Metazoa</taxon>
        <taxon>Ecdysozoa</taxon>
        <taxon>Arthropoda</taxon>
        <taxon>Chelicerata</taxon>
        <taxon>Arachnida</taxon>
        <taxon>Acari</taxon>
        <taxon>Parasitiformes</taxon>
        <taxon>Ixodida</taxon>
        <taxon>Ixodoidea</taxon>
        <taxon>Ixodidae</taxon>
        <taxon>Haemaphysalinae</taxon>
        <taxon>Haemaphysalis</taxon>
    </lineage>
</organism>
<feature type="compositionally biased region" description="Low complexity" evidence="1">
    <location>
        <begin position="322"/>
        <end position="337"/>
    </location>
</feature>
<evidence type="ECO:0000256" key="1">
    <source>
        <dbReference type="SAM" id="MobiDB-lite"/>
    </source>
</evidence>
<keyword evidence="3" id="KW-1185">Reference proteome</keyword>
<reference evidence="2 3" key="1">
    <citation type="journal article" date="2020" name="Cell">
        <title>Large-Scale Comparative Analyses of Tick Genomes Elucidate Their Genetic Diversity and Vector Capacities.</title>
        <authorList>
            <consortium name="Tick Genome and Microbiome Consortium (TIGMIC)"/>
            <person name="Jia N."/>
            <person name="Wang J."/>
            <person name="Shi W."/>
            <person name="Du L."/>
            <person name="Sun Y."/>
            <person name="Zhan W."/>
            <person name="Jiang J.F."/>
            <person name="Wang Q."/>
            <person name="Zhang B."/>
            <person name="Ji P."/>
            <person name="Bell-Sakyi L."/>
            <person name="Cui X.M."/>
            <person name="Yuan T.T."/>
            <person name="Jiang B.G."/>
            <person name="Yang W.F."/>
            <person name="Lam T.T."/>
            <person name="Chang Q.C."/>
            <person name="Ding S.J."/>
            <person name="Wang X.J."/>
            <person name="Zhu J.G."/>
            <person name="Ruan X.D."/>
            <person name="Zhao L."/>
            <person name="Wei J.T."/>
            <person name="Ye R.Z."/>
            <person name="Que T.C."/>
            <person name="Du C.H."/>
            <person name="Zhou Y.H."/>
            <person name="Cheng J.X."/>
            <person name="Dai P.F."/>
            <person name="Guo W.B."/>
            <person name="Han X.H."/>
            <person name="Huang E.J."/>
            <person name="Li L.F."/>
            <person name="Wei W."/>
            <person name="Gao Y.C."/>
            <person name="Liu J.Z."/>
            <person name="Shao H.Z."/>
            <person name="Wang X."/>
            <person name="Wang C.C."/>
            <person name="Yang T.C."/>
            <person name="Huo Q.B."/>
            <person name="Li W."/>
            <person name="Chen H.Y."/>
            <person name="Chen S.E."/>
            <person name="Zhou L.G."/>
            <person name="Ni X.B."/>
            <person name="Tian J.H."/>
            <person name="Sheng Y."/>
            <person name="Liu T."/>
            <person name="Pan Y.S."/>
            <person name="Xia L.Y."/>
            <person name="Li J."/>
            <person name="Zhao F."/>
            <person name="Cao W.C."/>
        </authorList>
    </citation>
    <scope>NUCLEOTIDE SEQUENCE [LARGE SCALE GENOMIC DNA]</scope>
    <source>
        <strain evidence="2">HaeL-2018</strain>
    </source>
</reference>
<dbReference type="VEuPathDB" id="VectorBase:HLOH_059511"/>
<feature type="compositionally biased region" description="Basic residues" evidence="1">
    <location>
        <begin position="279"/>
        <end position="290"/>
    </location>
</feature>
<feature type="region of interest" description="Disordered" evidence="1">
    <location>
        <begin position="149"/>
        <end position="230"/>
    </location>
</feature>
<sequence>MAEQQIRGAAKEGNGGKKVAHEKGRPFSPSSGSATRAAGGTYETTTRGRKATTAEDAFCPTLDKAAAEMGDRLTGPDLLPRPLPRSLLSEGGRSSFFPASNYCAAFRREICFPKHHPPPPPLSPPPSPLRAACKIASVLLDGITAQAQREEVAAEDDAQWEARPSGHSSSRHSVLSISAPRGRPPRPLPTSSTLEITRPPQYIPQRTRKNCGRRSFRIPERPSSKGRSHARALRAFREISAKKNCEAPNDTLLPVSVPSHQPQENAAVPPLARGLTCPHRQRRRRRRRFGNRIPSLSSATSFPDEKPAHPGRHSRPAPITRSSATSPSTAPSTLLSP</sequence>
<feature type="region of interest" description="Disordered" evidence="1">
    <location>
        <begin position="258"/>
        <end position="337"/>
    </location>
</feature>
<feature type="compositionally biased region" description="Basic residues" evidence="1">
    <location>
        <begin position="206"/>
        <end position="216"/>
    </location>
</feature>
<feature type="region of interest" description="Disordered" evidence="1">
    <location>
        <begin position="1"/>
        <end position="57"/>
    </location>
</feature>